<dbReference type="InterPro" id="IPR011990">
    <property type="entry name" value="TPR-like_helical_dom_sf"/>
</dbReference>
<protein>
    <recommendedName>
        <fullName evidence="10">U3 small nucleolar RNA-associated protein 6 homolog</fullName>
    </recommendedName>
</protein>
<evidence type="ECO:0000256" key="1">
    <source>
        <dbReference type="ARBA" id="ARBA00004604"/>
    </source>
</evidence>
<dbReference type="FunFam" id="1.25.40.10:FF:002951">
    <property type="entry name" value="Predicted protein"/>
    <property type="match status" value="1"/>
</dbReference>
<dbReference type="HOGENOM" id="CLU_026025_2_0_1"/>
<dbReference type="Gene3D" id="1.25.40.10">
    <property type="entry name" value="Tetratricopeptide repeat domain"/>
    <property type="match status" value="3"/>
</dbReference>
<dbReference type="OMA" id="CKQWNAK"/>
<dbReference type="SUPFAM" id="SSF48452">
    <property type="entry name" value="TPR-like"/>
    <property type="match status" value="2"/>
</dbReference>
<dbReference type="Pfam" id="PF08640">
    <property type="entry name" value="U3_assoc_6"/>
    <property type="match status" value="1"/>
</dbReference>
<comment type="similarity">
    <text evidence="2">Belongs to the UTP6 family.</text>
</comment>
<comment type="subcellular location">
    <subcellularLocation>
        <location evidence="1">Nucleus</location>
        <location evidence="1">Nucleolus</location>
    </subcellularLocation>
</comment>
<evidence type="ECO:0000256" key="4">
    <source>
        <dbReference type="ARBA" id="ARBA00022737"/>
    </source>
</evidence>
<dbReference type="InterPro" id="IPR013949">
    <property type="entry name" value="Utp6"/>
</dbReference>
<reference evidence="8 9" key="1">
    <citation type="journal article" date="2007" name="Science">
        <title>Sea anemone genome reveals ancestral eumetazoan gene repertoire and genomic organization.</title>
        <authorList>
            <person name="Putnam N.H."/>
            <person name="Srivastava M."/>
            <person name="Hellsten U."/>
            <person name="Dirks B."/>
            <person name="Chapman J."/>
            <person name="Salamov A."/>
            <person name="Terry A."/>
            <person name="Shapiro H."/>
            <person name="Lindquist E."/>
            <person name="Kapitonov V.V."/>
            <person name="Jurka J."/>
            <person name="Genikhovich G."/>
            <person name="Grigoriev I.V."/>
            <person name="Lucas S.M."/>
            <person name="Steele R.E."/>
            <person name="Finnerty J.R."/>
            <person name="Technau U."/>
            <person name="Martindale M.Q."/>
            <person name="Rokhsar D.S."/>
        </authorList>
    </citation>
    <scope>NUCLEOTIDE SEQUENCE [LARGE SCALE GENOMIC DNA]</scope>
    <source>
        <strain evidence="9">CH2 X CH6</strain>
    </source>
</reference>
<evidence type="ECO:0000259" key="7">
    <source>
        <dbReference type="Pfam" id="PF24892"/>
    </source>
</evidence>
<evidence type="ECO:0000256" key="3">
    <source>
        <dbReference type="ARBA" id="ARBA00022552"/>
    </source>
</evidence>
<dbReference type="KEGG" id="nve:5508428"/>
<dbReference type="OrthoDB" id="28112at2759"/>
<evidence type="ECO:0000313" key="8">
    <source>
        <dbReference type="EMBL" id="EDO36982.1"/>
    </source>
</evidence>
<dbReference type="GO" id="GO:0000462">
    <property type="term" value="P:maturation of SSU-rRNA from tricistronic rRNA transcript (SSU-rRNA, 5.8S rRNA, LSU-rRNA)"/>
    <property type="evidence" value="ECO:0000318"/>
    <property type="project" value="GO_Central"/>
</dbReference>
<dbReference type="PANTHER" id="PTHR23271">
    <property type="entry name" value="HEPATOCELLULAR CARCINOMA-ASSOCIATED ANTIGEN 66"/>
    <property type="match status" value="1"/>
</dbReference>
<evidence type="ECO:0000256" key="2">
    <source>
        <dbReference type="ARBA" id="ARBA00010734"/>
    </source>
</evidence>
<evidence type="ECO:0000256" key="5">
    <source>
        <dbReference type="ARBA" id="ARBA00023242"/>
    </source>
</evidence>
<dbReference type="EMBL" id="DS469657">
    <property type="protein sequence ID" value="EDO36982.1"/>
    <property type="molecule type" value="Genomic_DNA"/>
</dbReference>
<dbReference type="SMART" id="SM00386">
    <property type="entry name" value="HAT"/>
    <property type="match status" value="7"/>
</dbReference>
<dbReference type="PANTHER" id="PTHR23271:SF1">
    <property type="entry name" value="U3 SMALL NUCLEOLAR RNA-ASSOCIATED PROTEIN 6 HOMOLOG"/>
    <property type="match status" value="1"/>
</dbReference>
<dbReference type="STRING" id="45351.A7SH38"/>
<keyword evidence="3" id="KW-0698">rRNA processing</keyword>
<dbReference type="eggNOG" id="KOG2396">
    <property type="taxonomic scope" value="Eukaryota"/>
</dbReference>
<proteinExistence type="inferred from homology"/>
<dbReference type="InterPro" id="IPR056907">
    <property type="entry name" value="UTP6_C"/>
</dbReference>
<dbReference type="InParanoid" id="A7SH38"/>
<feature type="domain" description="U3 small nucleolar RNA-associated protein 6 N-terminal" evidence="6">
    <location>
        <begin position="9"/>
        <end position="82"/>
    </location>
</feature>
<dbReference type="GO" id="GO:0032040">
    <property type="term" value="C:small-subunit processome"/>
    <property type="evidence" value="ECO:0000318"/>
    <property type="project" value="GO_Central"/>
</dbReference>
<dbReference type="FunFam" id="1.25.40.10:FF:001841">
    <property type="entry name" value="Hepatocellular carcinoma-associated antigen, putative"/>
    <property type="match status" value="1"/>
</dbReference>
<dbReference type="InterPro" id="IPR003107">
    <property type="entry name" value="HAT"/>
</dbReference>
<gene>
    <name evidence="8" type="ORF">NEMVEDRAFT_v1g245237</name>
</gene>
<dbReference type="InterPro" id="IPR055347">
    <property type="entry name" value="UTP6_N"/>
</dbReference>
<accession>A7SH38</accession>
<sequence>MAENVQHNLEGMLPELEEMERLGIFTRTEIRSIIRKRTDFEYRLQKRIVQKQDFLRYMQYEINLDMLRKKRKLRLGLKKKTTGCFAMTRRLSLLFQKALKKFVGDKQLWLQYIEFCKHTGSTRTLGKVFGQLLQYHPNNPNFWVMAAKWEFEEGKNIPASRALLQRGIRMNPESKLLWLEYFRMELLHVDKVLKRRKVLGLAKADQSEEEQVSDEFLAGRVAEIVYQKAIESIPDDVNFRISFLKIYKLFENTAQSQEKVYESLQRDFPDSEESWDVLARRYVEDLHAKATQLANNVTDQQWIEAEEAKNKVYEEAVQVIPTEKMWDLYVTGSMEDIENCAPSKADQIVSRTIEICKKAEKNHLLSEKAAMTWSSLNLMTGDLAQALAVCKNAVKCHPQSVTLWVEYLRLMVLHGDSQANLEKDIWKALDSVPPGASLPLWQLFVDWALLCEHDDIETVFEKSLSSAKEVALFMKQRYLEWTAVTKGIRQARKLYKRVCSSEPVDQSLLKFCIKLEESQCTPSIKHIRALLDNIIDKFGSTDPDCWLDYIKLELTHPSGLPENAAKLHWRAMKNLCGERTGEFVTKYTLLQTGNPVS</sequence>
<organism evidence="8 9">
    <name type="scientific">Nematostella vectensis</name>
    <name type="common">Starlet sea anemone</name>
    <dbReference type="NCBI Taxonomy" id="45351"/>
    <lineage>
        <taxon>Eukaryota</taxon>
        <taxon>Metazoa</taxon>
        <taxon>Cnidaria</taxon>
        <taxon>Anthozoa</taxon>
        <taxon>Hexacorallia</taxon>
        <taxon>Actiniaria</taxon>
        <taxon>Edwardsiidae</taxon>
        <taxon>Nematostella</taxon>
    </lineage>
</organism>
<evidence type="ECO:0000259" key="6">
    <source>
        <dbReference type="Pfam" id="PF08640"/>
    </source>
</evidence>
<dbReference type="Proteomes" id="UP000001593">
    <property type="component" value="Unassembled WGS sequence"/>
</dbReference>
<dbReference type="PhylomeDB" id="A7SH38"/>
<dbReference type="Pfam" id="PF24892">
    <property type="entry name" value="UTP6_C"/>
    <property type="match status" value="1"/>
</dbReference>
<name>A7SH38_NEMVE</name>
<dbReference type="GO" id="GO:0030515">
    <property type="term" value="F:snoRNA binding"/>
    <property type="evidence" value="ECO:0000318"/>
    <property type="project" value="GO_Central"/>
</dbReference>
<dbReference type="FunFam" id="1.25.40.10:FF:002138">
    <property type="entry name" value="Predicted protein"/>
    <property type="match status" value="1"/>
</dbReference>
<keyword evidence="5" id="KW-0539">Nucleus</keyword>
<keyword evidence="9" id="KW-1185">Reference proteome</keyword>
<evidence type="ECO:0000313" key="9">
    <source>
        <dbReference type="Proteomes" id="UP000001593"/>
    </source>
</evidence>
<dbReference type="GO" id="GO:0034388">
    <property type="term" value="C:Pwp2p-containing subcomplex of 90S preribosome"/>
    <property type="evidence" value="ECO:0000318"/>
    <property type="project" value="GO_Central"/>
</dbReference>
<evidence type="ECO:0008006" key="10">
    <source>
        <dbReference type="Google" id="ProtNLM"/>
    </source>
</evidence>
<dbReference type="AlphaFoldDB" id="A7SH38"/>
<feature type="domain" description="U3 small nucleolar RNA-associated protein 6 homolog C-terminal" evidence="7">
    <location>
        <begin position="308"/>
        <end position="575"/>
    </location>
</feature>
<keyword evidence="4" id="KW-0677">Repeat</keyword>